<dbReference type="PANTHER" id="PTHR31082">
    <property type="entry name" value="PHEROMONE-REGULATED MEMBRANE PROTEIN 10"/>
    <property type="match status" value="1"/>
</dbReference>
<keyword evidence="3" id="KW-0472">Membrane</keyword>
<keyword evidence="3" id="KW-1133">Transmembrane helix</keyword>
<evidence type="ECO:0000256" key="3">
    <source>
        <dbReference type="SAM" id="Phobius"/>
    </source>
</evidence>
<evidence type="ECO:0000256" key="2">
    <source>
        <dbReference type="SAM" id="MobiDB-lite"/>
    </source>
</evidence>
<sequence>MPASNRSNRTGQASRSSLDSLNESNASEVPTENRRKLLLQMIKALMKYGAPSHRIQEYASVLFKMCDLEGFVNYNMGGTQIFASQLIPPCCPNAANIFQFTNTRDRTTYTELVQEQGLDLGASDAAFRIYKLVTTREMTIDDANERLAALLASPSYYKPWVKVPFYGLSSSFICVWAFGGSWLSMVPSLILGTVSGIFQEILPFRIQNRPILLQISSAVVITFLARAFASIHGGEYFCFDAIGISAVVNILPNYDMLRGVLEMTNPQTMSVGATRLTYTIIYSLFLGYGADIGSQLWRRIDGVDIVCSHSAIDPKLLILMVPVSLVWMAVKIGSRPRQMPAQVLLGSTTFVVQYFVKRFADRNIAVTITAFTLGTLGNLYMRLLDEFAFGAMISGVFILLPSGVSVDGGLSANVLDVLIGLAVGMYLSVLVVYPKYRSHLFCF</sequence>
<feature type="compositionally biased region" description="Polar residues" evidence="2">
    <location>
        <begin position="1"/>
        <end position="30"/>
    </location>
</feature>
<feature type="transmembrane region" description="Helical" evidence="3">
    <location>
        <begin position="165"/>
        <end position="191"/>
    </location>
</feature>
<feature type="transmembrane region" description="Helical" evidence="3">
    <location>
        <begin position="272"/>
        <end position="290"/>
    </location>
</feature>
<organism evidence="5 6">
    <name type="scientific">Apiospora phragmitis</name>
    <dbReference type="NCBI Taxonomy" id="2905665"/>
    <lineage>
        <taxon>Eukaryota</taxon>
        <taxon>Fungi</taxon>
        <taxon>Dikarya</taxon>
        <taxon>Ascomycota</taxon>
        <taxon>Pezizomycotina</taxon>
        <taxon>Sordariomycetes</taxon>
        <taxon>Xylariomycetidae</taxon>
        <taxon>Amphisphaeriales</taxon>
        <taxon>Apiosporaceae</taxon>
        <taxon>Apiospora</taxon>
    </lineage>
</organism>
<feature type="transmembrane region" description="Helical" evidence="3">
    <location>
        <begin position="363"/>
        <end position="381"/>
    </location>
</feature>
<dbReference type="InterPro" id="IPR010619">
    <property type="entry name" value="ThrE-like_N"/>
</dbReference>
<protein>
    <recommendedName>
        <fullName evidence="4">Threonine/serine exporter-like N-terminal domain-containing protein</fullName>
    </recommendedName>
</protein>
<dbReference type="InterPro" id="IPR051361">
    <property type="entry name" value="ThrE/Ser_Exporter"/>
</dbReference>
<dbReference type="Proteomes" id="UP001480595">
    <property type="component" value="Unassembled WGS sequence"/>
</dbReference>
<dbReference type="GeneID" id="92087740"/>
<reference evidence="5 6" key="1">
    <citation type="submission" date="2023-01" db="EMBL/GenBank/DDBJ databases">
        <title>Analysis of 21 Apiospora genomes using comparative genomics revels a genus with tremendous synthesis potential of carbohydrate active enzymes and secondary metabolites.</title>
        <authorList>
            <person name="Sorensen T."/>
        </authorList>
    </citation>
    <scope>NUCLEOTIDE SEQUENCE [LARGE SCALE GENOMIC DNA]</scope>
    <source>
        <strain evidence="5 6">CBS 135458</strain>
    </source>
</reference>
<keyword evidence="6" id="KW-1185">Reference proteome</keyword>
<feature type="transmembrane region" description="Helical" evidence="3">
    <location>
        <begin position="387"/>
        <end position="406"/>
    </location>
</feature>
<dbReference type="PANTHER" id="PTHR31082:SF4">
    <property type="entry name" value="PHEROMONE-REGULATED MEMBRANE PROTEIN 10"/>
    <property type="match status" value="1"/>
</dbReference>
<accession>A0ABR1W0B2</accession>
<dbReference type="EMBL" id="JAQQWL010000004">
    <property type="protein sequence ID" value="KAK8075996.1"/>
    <property type="molecule type" value="Genomic_DNA"/>
</dbReference>
<evidence type="ECO:0000313" key="5">
    <source>
        <dbReference type="EMBL" id="KAK8075996.1"/>
    </source>
</evidence>
<keyword evidence="3" id="KW-0812">Transmembrane</keyword>
<evidence type="ECO:0000313" key="6">
    <source>
        <dbReference type="Proteomes" id="UP001480595"/>
    </source>
</evidence>
<comment type="similarity">
    <text evidence="1">Belongs to the ThrE exporter (TC 2.A.79) family.</text>
</comment>
<dbReference type="RefSeq" id="XP_066718955.1">
    <property type="nucleotide sequence ID" value="XM_066854677.1"/>
</dbReference>
<comment type="caution">
    <text evidence="5">The sequence shown here is derived from an EMBL/GenBank/DDBJ whole genome shotgun (WGS) entry which is preliminary data.</text>
</comment>
<gene>
    <name evidence="5" type="ORF">PG994_003268</name>
</gene>
<evidence type="ECO:0000256" key="1">
    <source>
        <dbReference type="ARBA" id="ARBA00034125"/>
    </source>
</evidence>
<feature type="transmembrane region" description="Helical" evidence="3">
    <location>
        <begin position="211"/>
        <end position="229"/>
    </location>
</feature>
<evidence type="ECO:0000259" key="4">
    <source>
        <dbReference type="Pfam" id="PF06738"/>
    </source>
</evidence>
<proteinExistence type="inferred from homology"/>
<feature type="region of interest" description="Disordered" evidence="2">
    <location>
        <begin position="1"/>
        <end position="32"/>
    </location>
</feature>
<dbReference type="Pfam" id="PF06738">
    <property type="entry name" value="ThrE"/>
    <property type="match status" value="1"/>
</dbReference>
<feature type="transmembrane region" description="Helical" evidence="3">
    <location>
        <begin position="413"/>
        <end position="433"/>
    </location>
</feature>
<name>A0ABR1W0B2_9PEZI</name>
<feature type="domain" description="Threonine/serine exporter-like N-terminal" evidence="4">
    <location>
        <begin position="37"/>
        <end position="296"/>
    </location>
</feature>